<dbReference type="GO" id="GO:0015031">
    <property type="term" value="P:protein transport"/>
    <property type="evidence" value="ECO:0007669"/>
    <property type="project" value="InterPro"/>
</dbReference>
<feature type="region of interest" description="Disordered" evidence="1">
    <location>
        <begin position="453"/>
        <end position="481"/>
    </location>
</feature>
<dbReference type="InterPro" id="IPR027304">
    <property type="entry name" value="Trigger_fact/SurA_dom_sf"/>
</dbReference>
<keyword evidence="4" id="KW-1185">Reference proteome</keyword>
<dbReference type="InterPro" id="IPR008881">
    <property type="entry name" value="Trigger_fac_ribosome-bd_bac"/>
</dbReference>
<dbReference type="Proteomes" id="UP000032417">
    <property type="component" value="Chromosome 1"/>
</dbReference>
<proteinExistence type="predicted"/>
<name>A0A098BYY3_9BACT</name>
<gene>
    <name evidence="3" type="ORF">ING2E5B_1122</name>
</gene>
<dbReference type="PANTHER" id="PTHR30560:SF3">
    <property type="entry name" value="TRIGGER FACTOR-LIKE PROTEIN TIG, CHLOROPLASTIC"/>
    <property type="match status" value="1"/>
</dbReference>
<sequence length="481" mass="55951">MKSTLNKIDEVNGTILIELEKADYQDKVDKSLNQFRQRAEIPGFRQGKVPKNVIQKLYGKSVLIDEINKIVTEEVSNFVRDNKLKILGEPLNDQSEDRQVDLDKDENYKFYFNIGLTPEFDLKLGKEIEHTYYSVDLEEDLLNKQIDAYKQNYGTYLKVEEESVETDLIKGTLTEVENGEDKENGKVIENAILMPSYIKDEASKAKFIGSKVGDNIIFNPKTAYNNNEAEVASLLQSTKEEIKDVNSDFRFEINEVTRYKEAELNQELFDRVLGEGGATTEEEFRTKVKEQLEKQFKPNADHLFIHEMRDIIVEQMKDVKFPDEFLKRWLLESSENRTEEQVEEDYPKILEDLKFHIAKQKIIEENEIKIEFKDIEELATEVARAQFAQYGMTNLPADVLQNYAKSMLEKEETVQNLFEKATEDKVIDWLKENITVIEKKVSSKEFNEIMTEHSHLHSENVADENEVESETEEVSSDETNE</sequence>
<dbReference type="GO" id="GO:0051083">
    <property type="term" value="P:'de novo' cotranslational protein folding"/>
    <property type="evidence" value="ECO:0007669"/>
    <property type="project" value="TreeGrafter"/>
</dbReference>
<accession>A0A098BYY3</accession>
<dbReference type="PIRSF" id="PIRSF003095">
    <property type="entry name" value="Trigger_factor"/>
    <property type="match status" value="1"/>
</dbReference>
<dbReference type="GO" id="GO:0003755">
    <property type="term" value="F:peptidyl-prolyl cis-trans isomerase activity"/>
    <property type="evidence" value="ECO:0007669"/>
    <property type="project" value="TreeGrafter"/>
</dbReference>
<dbReference type="Gene3D" id="3.30.70.1050">
    <property type="entry name" value="Trigger factor ribosome-binding domain"/>
    <property type="match status" value="1"/>
</dbReference>
<protein>
    <recommendedName>
        <fullName evidence="2">Trigger factor ribosome-binding bacterial domain-containing protein</fullName>
    </recommendedName>
</protein>
<dbReference type="PANTHER" id="PTHR30560">
    <property type="entry name" value="TRIGGER FACTOR CHAPERONE AND PEPTIDYL-PROLYL CIS/TRANS ISOMERASE"/>
    <property type="match status" value="1"/>
</dbReference>
<dbReference type="AlphaFoldDB" id="A0A098BYY3"/>
<dbReference type="HOGENOM" id="CLU_045516_0_0_10"/>
<reference evidence="3 4" key="1">
    <citation type="submission" date="2014-08" db="EMBL/GenBank/DDBJ databases">
        <authorList>
            <person name="Wibberg D."/>
        </authorList>
    </citation>
    <scope>NUCLEOTIDE SEQUENCE [LARGE SCALE GENOMIC DNA]</scope>
    <source>
        <strain evidence="4">ING2-E5B</strain>
    </source>
</reference>
<organism evidence="3 4">
    <name type="scientific">Fermentimonas caenicola</name>
    <dbReference type="NCBI Taxonomy" id="1562970"/>
    <lineage>
        <taxon>Bacteria</taxon>
        <taxon>Pseudomonadati</taxon>
        <taxon>Bacteroidota</taxon>
        <taxon>Bacteroidia</taxon>
        <taxon>Bacteroidales</taxon>
        <taxon>Dysgonomonadaceae</taxon>
        <taxon>Fermentimonas</taxon>
    </lineage>
</organism>
<evidence type="ECO:0000313" key="4">
    <source>
        <dbReference type="Proteomes" id="UP000032417"/>
    </source>
</evidence>
<dbReference type="GO" id="GO:0043335">
    <property type="term" value="P:protein unfolding"/>
    <property type="evidence" value="ECO:0007669"/>
    <property type="project" value="TreeGrafter"/>
</dbReference>
<dbReference type="InterPro" id="IPR036611">
    <property type="entry name" value="Trigger_fac_ribosome-bd_sf"/>
</dbReference>
<evidence type="ECO:0000259" key="2">
    <source>
        <dbReference type="Pfam" id="PF05697"/>
    </source>
</evidence>
<evidence type="ECO:0000313" key="3">
    <source>
        <dbReference type="EMBL" id="CEA15874.1"/>
    </source>
</evidence>
<dbReference type="NCBIfam" id="TIGR00115">
    <property type="entry name" value="tig"/>
    <property type="match status" value="1"/>
</dbReference>
<feature type="domain" description="Trigger factor ribosome-binding bacterial" evidence="2">
    <location>
        <begin position="1"/>
        <end position="148"/>
    </location>
</feature>
<dbReference type="KEGG" id="pbt:ING2E5B_1122"/>
<dbReference type="EMBL" id="LN515532">
    <property type="protein sequence ID" value="CEA15874.1"/>
    <property type="molecule type" value="Genomic_DNA"/>
</dbReference>
<dbReference type="GO" id="GO:0043022">
    <property type="term" value="F:ribosome binding"/>
    <property type="evidence" value="ECO:0007669"/>
    <property type="project" value="TreeGrafter"/>
</dbReference>
<evidence type="ECO:0000256" key="1">
    <source>
        <dbReference type="SAM" id="MobiDB-lite"/>
    </source>
</evidence>
<dbReference type="Gene3D" id="1.10.3120.10">
    <property type="entry name" value="Trigger factor, C-terminal domain"/>
    <property type="match status" value="1"/>
</dbReference>
<feature type="compositionally biased region" description="Acidic residues" evidence="1">
    <location>
        <begin position="461"/>
        <end position="481"/>
    </location>
</feature>
<dbReference type="InterPro" id="IPR037041">
    <property type="entry name" value="Trigger_fac_C_sf"/>
</dbReference>
<dbReference type="STRING" id="1562970.ING2E5B_1122"/>
<dbReference type="SUPFAM" id="SSF102735">
    <property type="entry name" value="Trigger factor ribosome-binding domain"/>
    <property type="match status" value="1"/>
</dbReference>
<dbReference type="GO" id="GO:0044183">
    <property type="term" value="F:protein folding chaperone"/>
    <property type="evidence" value="ECO:0007669"/>
    <property type="project" value="TreeGrafter"/>
</dbReference>
<dbReference type="SUPFAM" id="SSF109998">
    <property type="entry name" value="Triger factor/SurA peptide-binding domain-like"/>
    <property type="match status" value="1"/>
</dbReference>
<dbReference type="OrthoDB" id="9767721at2"/>
<dbReference type="InterPro" id="IPR005215">
    <property type="entry name" value="Trig_fac"/>
</dbReference>
<dbReference type="Pfam" id="PF05697">
    <property type="entry name" value="Trigger_N"/>
    <property type="match status" value="1"/>
</dbReference>